<feature type="region of interest" description="Disordered" evidence="1">
    <location>
        <begin position="1"/>
        <end position="23"/>
    </location>
</feature>
<evidence type="ECO:0008006" key="4">
    <source>
        <dbReference type="Google" id="ProtNLM"/>
    </source>
</evidence>
<evidence type="ECO:0000313" key="2">
    <source>
        <dbReference type="EMBL" id="SFL07367.1"/>
    </source>
</evidence>
<proteinExistence type="predicted"/>
<dbReference type="Proteomes" id="UP000199550">
    <property type="component" value="Unassembled WGS sequence"/>
</dbReference>
<sequence length="172" mass="18660">MTIFRFRTGNREGGPAPRPPMADSPRSIFGKMNAVSVAGVQFARFCPALALTGALFSGAAVAAQQIAVPSGVEFALYDVILEEDAGIARFRFVVPAIAPAGAHLEFADIVDDLQFVCDRVIVPALQGNGWSEAEIVLSISDQRADFGTYDPAITQFFQPFRLKDQTCIWEDF</sequence>
<organism evidence="2 3">
    <name type="scientific">Loktanella salsilacus</name>
    <dbReference type="NCBI Taxonomy" id="195913"/>
    <lineage>
        <taxon>Bacteria</taxon>
        <taxon>Pseudomonadati</taxon>
        <taxon>Pseudomonadota</taxon>
        <taxon>Alphaproteobacteria</taxon>
        <taxon>Rhodobacterales</taxon>
        <taxon>Roseobacteraceae</taxon>
        <taxon>Loktanella</taxon>
    </lineage>
</organism>
<reference evidence="2 3" key="1">
    <citation type="submission" date="2016-10" db="EMBL/GenBank/DDBJ databases">
        <authorList>
            <person name="de Groot N.N."/>
        </authorList>
    </citation>
    <scope>NUCLEOTIDE SEQUENCE [LARGE SCALE GENOMIC DNA]</scope>
    <source>
        <strain evidence="2 3">DSM 16199</strain>
    </source>
</reference>
<name>A0A1I4ES57_9RHOB</name>
<dbReference type="Pfam" id="PF20107">
    <property type="entry name" value="DUF6497"/>
    <property type="match status" value="1"/>
</dbReference>
<keyword evidence="3" id="KW-1185">Reference proteome</keyword>
<dbReference type="EMBL" id="FOTF01000007">
    <property type="protein sequence ID" value="SFL07367.1"/>
    <property type="molecule type" value="Genomic_DNA"/>
</dbReference>
<evidence type="ECO:0000256" key="1">
    <source>
        <dbReference type="SAM" id="MobiDB-lite"/>
    </source>
</evidence>
<accession>A0A1I4ES57</accession>
<dbReference type="OrthoDB" id="7862028at2"/>
<gene>
    <name evidence="2" type="ORF">SAMN04488004_10788</name>
</gene>
<dbReference type="InterPro" id="IPR045467">
    <property type="entry name" value="DUF6497"/>
</dbReference>
<evidence type="ECO:0000313" key="3">
    <source>
        <dbReference type="Proteomes" id="UP000199550"/>
    </source>
</evidence>
<dbReference type="STRING" id="195913.SAMN04488004_10788"/>
<protein>
    <recommendedName>
        <fullName evidence="4">Acetolactate synthase</fullName>
    </recommendedName>
</protein>
<dbReference type="RefSeq" id="WP_139222599.1">
    <property type="nucleotide sequence ID" value="NZ_FOTF01000007.1"/>
</dbReference>
<dbReference type="AlphaFoldDB" id="A0A1I4ES57"/>